<feature type="domain" description="HTH lysR-type" evidence="5">
    <location>
        <begin position="1"/>
        <end position="57"/>
    </location>
</feature>
<evidence type="ECO:0000256" key="3">
    <source>
        <dbReference type="ARBA" id="ARBA00023125"/>
    </source>
</evidence>
<dbReference type="Gene3D" id="3.40.190.10">
    <property type="entry name" value="Periplasmic binding protein-like II"/>
    <property type="match status" value="2"/>
</dbReference>
<dbReference type="InterPro" id="IPR036390">
    <property type="entry name" value="WH_DNA-bd_sf"/>
</dbReference>
<dbReference type="GO" id="GO:0003700">
    <property type="term" value="F:DNA-binding transcription factor activity"/>
    <property type="evidence" value="ECO:0007669"/>
    <property type="project" value="InterPro"/>
</dbReference>
<keyword evidence="2" id="KW-0805">Transcription regulation</keyword>
<dbReference type="InterPro" id="IPR036388">
    <property type="entry name" value="WH-like_DNA-bd_sf"/>
</dbReference>
<sequence>MIAELRTLLAVARYGTFAAAGTRIGLTQAAVSGQMMRLEDKLEVRLFDRTGRSATLNQTGRTVLARAQEVLAGVETLTKPLDWSARPGRLRIGAISSVQPTILRRALKAFHPAFPGFYIEIVPGTSLELLDRLDAGGLDVAVIIRPSFGLPSTVRWESLVQERFVLVAPPGTDDMNWKAAMSGHAFLRYNRHSFGGRLVERLIEQQGVVVNEWVEIDDIPALLSMVADGMGVAIVPRAEAYADHFRGVRVIELGEAETFREIGILTPPTCDEPAARFISECRQAMSADKHE</sequence>
<evidence type="ECO:0000313" key="7">
    <source>
        <dbReference type="Proteomes" id="UP000198894"/>
    </source>
</evidence>
<dbReference type="InterPro" id="IPR005119">
    <property type="entry name" value="LysR_subst-bd"/>
</dbReference>
<comment type="similarity">
    <text evidence="1">Belongs to the LysR transcriptional regulatory family.</text>
</comment>
<dbReference type="SUPFAM" id="SSF53850">
    <property type="entry name" value="Periplasmic binding protein-like II"/>
    <property type="match status" value="1"/>
</dbReference>
<dbReference type="Pfam" id="PF03466">
    <property type="entry name" value="LysR_substrate"/>
    <property type="match status" value="1"/>
</dbReference>
<dbReference type="PANTHER" id="PTHR30346:SF28">
    <property type="entry name" value="HTH-TYPE TRANSCRIPTIONAL REGULATOR CYNR"/>
    <property type="match status" value="1"/>
</dbReference>
<dbReference type="InterPro" id="IPR000847">
    <property type="entry name" value="LysR_HTH_N"/>
</dbReference>
<dbReference type="PRINTS" id="PR00039">
    <property type="entry name" value="HTHLYSR"/>
</dbReference>
<dbReference type="SUPFAM" id="SSF46785">
    <property type="entry name" value="Winged helix' DNA-binding domain"/>
    <property type="match status" value="1"/>
</dbReference>
<evidence type="ECO:0000259" key="5">
    <source>
        <dbReference type="PROSITE" id="PS50931"/>
    </source>
</evidence>
<proteinExistence type="inferred from homology"/>
<dbReference type="Pfam" id="PF00126">
    <property type="entry name" value="HTH_1"/>
    <property type="match status" value="1"/>
</dbReference>
<dbReference type="Proteomes" id="UP000198894">
    <property type="component" value="Unassembled WGS sequence"/>
</dbReference>
<evidence type="ECO:0000256" key="4">
    <source>
        <dbReference type="ARBA" id="ARBA00023163"/>
    </source>
</evidence>
<dbReference type="GO" id="GO:0003677">
    <property type="term" value="F:DNA binding"/>
    <property type="evidence" value="ECO:0007669"/>
    <property type="project" value="UniProtKB-KW"/>
</dbReference>
<name>A0A1G8Y038_9HYPH</name>
<keyword evidence="3 6" id="KW-0238">DNA-binding</keyword>
<evidence type="ECO:0000256" key="2">
    <source>
        <dbReference type="ARBA" id="ARBA00023015"/>
    </source>
</evidence>
<dbReference type="AlphaFoldDB" id="A0A1G8Y038"/>
<keyword evidence="4" id="KW-0804">Transcription</keyword>
<keyword evidence="7" id="KW-1185">Reference proteome</keyword>
<evidence type="ECO:0000256" key="1">
    <source>
        <dbReference type="ARBA" id="ARBA00009437"/>
    </source>
</evidence>
<dbReference type="GO" id="GO:0032993">
    <property type="term" value="C:protein-DNA complex"/>
    <property type="evidence" value="ECO:0007669"/>
    <property type="project" value="TreeGrafter"/>
</dbReference>
<dbReference type="Gene3D" id="1.10.10.10">
    <property type="entry name" value="Winged helix-like DNA-binding domain superfamily/Winged helix DNA-binding domain"/>
    <property type="match status" value="1"/>
</dbReference>
<organism evidence="6 7">
    <name type="scientific">Mesorhizobium muleiense</name>
    <dbReference type="NCBI Taxonomy" id="1004279"/>
    <lineage>
        <taxon>Bacteria</taxon>
        <taxon>Pseudomonadati</taxon>
        <taxon>Pseudomonadota</taxon>
        <taxon>Alphaproteobacteria</taxon>
        <taxon>Hyphomicrobiales</taxon>
        <taxon>Phyllobacteriaceae</taxon>
        <taxon>Mesorhizobium</taxon>
    </lineage>
</organism>
<dbReference type="PROSITE" id="PS50931">
    <property type="entry name" value="HTH_LYSR"/>
    <property type="match status" value="1"/>
</dbReference>
<evidence type="ECO:0000313" key="6">
    <source>
        <dbReference type="EMBL" id="SDJ96127.1"/>
    </source>
</evidence>
<accession>A0A1G8Y038</accession>
<dbReference type="PANTHER" id="PTHR30346">
    <property type="entry name" value="TRANSCRIPTIONAL DUAL REGULATOR HCAR-RELATED"/>
    <property type="match status" value="1"/>
</dbReference>
<dbReference type="EMBL" id="FNEE01000010">
    <property type="protein sequence ID" value="SDJ96127.1"/>
    <property type="molecule type" value="Genomic_DNA"/>
</dbReference>
<protein>
    <submittedName>
        <fullName evidence="6">DNA-binding transcriptional regulator, LysR family</fullName>
    </submittedName>
</protein>
<reference evidence="7" key="1">
    <citation type="submission" date="2016-10" db="EMBL/GenBank/DDBJ databases">
        <authorList>
            <person name="Varghese N."/>
            <person name="Submissions S."/>
        </authorList>
    </citation>
    <scope>NUCLEOTIDE SEQUENCE [LARGE SCALE GENOMIC DNA]</scope>
    <source>
        <strain evidence="7">CGMCC 1.11022</strain>
    </source>
</reference>
<gene>
    <name evidence="6" type="ORF">SAMN05428953_110108</name>
</gene>